<dbReference type="EMBL" id="QJKF01000001">
    <property type="protein sequence ID" value="PXX71587.1"/>
    <property type="molecule type" value="Genomic_DNA"/>
</dbReference>
<proteinExistence type="predicted"/>
<evidence type="ECO:0008006" key="4">
    <source>
        <dbReference type="Google" id="ProtNLM"/>
    </source>
</evidence>
<evidence type="ECO:0000313" key="3">
    <source>
        <dbReference type="Proteomes" id="UP000247569"/>
    </source>
</evidence>
<feature type="compositionally biased region" description="Low complexity" evidence="1">
    <location>
        <begin position="31"/>
        <end position="48"/>
    </location>
</feature>
<gene>
    <name evidence="2" type="ORF">DFR70_1011021</name>
</gene>
<keyword evidence="3" id="KW-1185">Reference proteome</keyword>
<organism evidence="2 3">
    <name type="scientific">Nocardia tenerifensis</name>
    <dbReference type="NCBI Taxonomy" id="228006"/>
    <lineage>
        <taxon>Bacteria</taxon>
        <taxon>Bacillati</taxon>
        <taxon>Actinomycetota</taxon>
        <taxon>Actinomycetes</taxon>
        <taxon>Mycobacteriales</taxon>
        <taxon>Nocardiaceae</taxon>
        <taxon>Nocardia</taxon>
    </lineage>
</organism>
<dbReference type="Proteomes" id="UP000247569">
    <property type="component" value="Unassembled WGS sequence"/>
</dbReference>
<accession>A0A318KCM9</accession>
<evidence type="ECO:0000313" key="2">
    <source>
        <dbReference type="EMBL" id="PXX71587.1"/>
    </source>
</evidence>
<name>A0A318KCM9_9NOCA</name>
<comment type="caution">
    <text evidence="2">The sequence shown here is derived from an EMBL/GenBank/DDBJ whole genome shotgun (WGS) entry which is preliminary data.</text>
</comment>
<evidence type="ECO:0000256" key="1">
    <source>
        <dbReference type="SAM" id="MobiDB-lite"/>
    </source>
</evidence>
<reference evidence="2 3" key="1">
    <citation type="submission" date="2018-05" db="EMBL/GenBank/DDBJ databases">
        <title>Genomic Encyclopedia of Type Strains, Phase IV (KMG-IV): sequencing the most valuable type-strain genomes for metagenomic binning, comparative biology and taxonomic classification.</title>
        <authorList>
            <person name="Goeker M."/>
        </authorList>
    </citation>
    <scope>NUCLEOTIDE SEQUENCE [LARGE SCALE GENOMIC DNA]</scope>
    <source>
        <strain evidence="2 3">DSM 44704</strain>
    </source>
</reference>
<dbReference type="AlphaFoldDB" id="A0A318KCM9"/>
<dbReference type="RefSeq" id="WP_040743642.1">
    <property type="nucleotide sequence ID" value="NZ_QJKF01000001.1"/>
</dbReference>
<dbReference type="OrthoDB" id="4555541at2"/>
<feature type="region of interest" description="Disordered" evidence="1">
    <location>
        <begin position="31"/>
        <end position="51"/>
    </location>
</feature>
<protein>
    <recommendedName>
        <fullName evidence="4">Lipoprotein</fullName>
    </recommendedName>
</protein>
<sequence>MRILQTVGAAFAATLVAGLAACDSDTASGPATSSAAASSVAPTPITTSGSETLGPTGYLGIEIGASWAAETARNSGKPIGELGFDGAQHTEAEYMISCAPFRLPNGGSGWLYDGRVIELSAENSSPAIHTPEGIRAGSTLDQVRTAYPTLHLGVNWSSADVPGHPDLRYGFHGLYRTDANTGETVKSLLLYSGQGDGCHN</sequence>
<dbReference type="PROSITE" id="PS51257">
    <property type="entry name" value="PROKAR_LIPOPROTEIN"/>
    <property type="match status" value="1"/>
</dbReference>